<reference evidence="2" key="1">
    <citation type="journal article" date="2014" name="Front. Microbiol.">
        <title>High frequency of phylogenetically diverse reductive dehalogenase-homologous genes in deep subseafloor sedimentary metagenomes.</title>
        <authorList>
            <person name="Kawai M."/>
            <person name="Futagami T."/>
            <person name="Toyoda A."/>
            <person name="Takaki Y."/>
            <person name="Nishi S."/>
            <person name="Hori S."/>
            <person name="Arai W."/>
            <person name="Tsubouchi T."/>
            <person name="Morono Y."/>
            <person name="Uchiyama I."/>
            <person name="Ito T."/>
            <person name="Fujiyama A."/>
            <person name="Inagaki F."/>
            <person name="Takami H."/>
        </authorList>
    </citation>
    <scope>NUCLEOTIDE SEQUENCE</scope>
    <source>
        <strain evidence="2">Expedition CK06-06</strain>
    </source>
</reference>
<name>X1JD45_9ZZZZ</name>
<keyword evidence="1" id="KW-1133">Transmembrane helix</keyword>
<accession>X1JD45</accession>
<gene>
    <name evidence="2" type="ORF">S06H3_03514</name>
</gene>
<feature type="transmembrane region" description="Helical" evidence="1">
    <location>
        <begin position="6"/>
        <end position="28"/>
    </location>
</feature>
<sequence>MALDKIFIILGALLSILGTYVFAIYGIAGTVGSGIGFFLNTIGGGLADPTLFAGASAYASGLGIEVWVYYIFVIIFLIFLAAGILQLIGLKSRIAGLIFSLFPLGVGIMLILVFYTDALGLKSLFFTIFFAGEQYGNFFPILVNLGDIDLGVYLILGGGALGVISTFLERD</sequence>
<feature type="transmembrane region" description="Helical" evidence="1">
    <location>
        <begin position="35"/>
        <end position="55"/>
    </location>
</feature>
<dbReference type="EMBL" id="BARV01001151">
    <property type="protein sequence ID" value="GAH92616.1"/>
    <property type="molecule type" value="Genomic_DNA"/>
</dbReference>
<keyword evidence="1" id="KW-0472">Membrane</keyword>
<comment type="caution">
    <text evidence="2">The sequence shown here is derived from an EMBL/GenBank/DDBJ whole genome shotgun (WGS) entry which is preliminary data.</text>
</comment>
<evidence type="ECO:0000256" key="1">
    <source>
        <dbReference type="SAM" id="Phobius"/>
    </source>
</evidence>
<feature type="transmembrane region" description="Helical" evidence="1">
    <location>
        <begin position="150"/>
        <end position="168"/>
    </location>
</feature>
<feature type="transmembrane region" description="Helical" evidence="1">
    <location>
        <begin position="67"/>
        <end position="87"/>
    </location>
</feature>
<dbReference type="AlphaFoldDB" id="X1JD45"/>
<proteinExistence type="predicted"/>
<organism evidence="2">
    <name type="scientific">marine sediment metagenome</name>
    <dbReference type="NCBI Taxonomy" id="412755"/>
    <lineage>
        <taxon>unclassified sequences</taxon>
        <taxon>metagenomes</taxon>
        <taxon>ecological metagenomes</taxon>
    </lineage>
</organism>
<feature type="transmembrane region" description="Helical" evidence="1">
    <location>
        <begin position="94"/>
        <end position="115"/>
    </location>
</feature>
<keyword evidence="1" id="KW-0812">Transmembrane</keyword>
<evidence type="ECO:0000313" key="2">
    <source>
        <dbReference type="EMBL" id="GAH92616.1"/>
    </source>
</evidence>
<protein>
    <submittedName>
        <fullName evidence="2">Uncharacterized protein</fullName>
    </submittedName>
</protein>